<keyword evidence="4 5" id="KW-0949">S-adenosyl-L-methionine</keyword>
<dbReference type="GO" id="GO:0019251">
    <property type="term" value="P:anaerobic cobalamin biosynthetic process"/>
    <property type="evidence" value="ECO:0007669"/>
    <property type="project" value="UniProtKB-UniRule"/>
</dbReference>
<dbReference type="EC" id="2.1.1.195" evidence="5"/>
<accession>A0A1I6IIE1</accession>
<evidence type="ECO:0000256" key="1">
    <source>
        <dbReference type="ARBA" id="ARBA00022573"/>
    </source>
</evidence>
<dbReference type="EMBL" id="FOZC01000002">
    <property type="protein sequence ID" value="SFR66557.1"/>
    <property type="molecule type" value="Genomic_DNA"/>
</dbReference>
<evidence type="ECO:0000313" key="6">
    <source>
        <dbReference type="EMBL" id="SFR66557.1"/>
    </source>
</evidence>
<name>A0A1I6IIE1_9FIRM</name>
<gene>
    <name evidence="5" type="primary">cbiD</name>
    <name evidence="6" type="ORF">SAMN02910262_00401</name>
</gene>
<keyword evidence="1 5" id="KW-0169">Cobalamin biosynthesis</keyword>
<evidence type="ECO:0000256" key="2">
    <source>
        <dbReference type="ARBA" id="ARBA00022603"/>
    </source>
</evidence>
<evidence type="ECO:0000256" key="5">
    <source>
        <dbReference type="HAMAP-Rule" id="MF_00787"/>
    </source>
</evidence>
<dbReference type="Proteomes" id="UP000214760">
    <property type="component" value="Unassembled WGS sequence"/>
</dbReference>
<dbReference type="InterPro" id="IPR002748">
    <property type="entry name" value="CbiD"/>
</dbReference>
<reference evidence="6 7" key="1">
    <citation type="submission" date="2016-10" db="EMBL/GenBank/DDBJ databases">
        <authorList>
            <person name="de Groot N.N."/>
        </authorList>
    </citation>
    <scope>NUCLEOTIDE SEQUENCE [LARGE SCALE GENOMIC DNA]</scope>
    <source>
        <strain evidence="6 7">F</strain>
    </source>
</reference>
<dbReference type="GO" id="GO:0032259">
    <property type="term" value="P:methylation"/>
    <property type="evidence" value="ECO:0007669"/>
    <property type="project" value="UniProtKB-KW"/>
</dbReference>
<proteinExistence type="inferred from homology"/>
<dbReference type="Gene3D" id="3.30.2110.10">
    <property type="entry name" value="CbiD-like"/>
    <property type="match status" value="1"/>
</dbReference>
<organism evidence="6 7">
    <name type="scientific">[Clostridium] aminophilum</name>
    <dbReference type="NCBI Taxonomy" id="1526"/>
    <lineage>
        <taxon>Bacteria</taxon>
        <taxon>Bacillati</taxon>
        <taxon>Bacillota</taxon>
        <taxon>Clostridia</taxon>
        <taxon>Lachnospirales</taxon>
        <taxon>Lachnospiraceae</taxon>
    </lineage>
</organism>
<comment type="similarity">
    <text evidence="5">Belongs to the CbiD family.</text>
</comment>
<dbReference type="PANTHER" id="PTHR35863:SF1">
    <property type="entry name" value="COBALT-PRECORRIN-5B C(1)-METHYLTRANSFERASE"/>
    <property type="match status" value="1"/>
</dbReference>
<dbReference type="PANTHER" id="PTHR35863">
    <property type="entry name" value="COBALT-PRECORRIN-5B C(1)-METHYLTRANSFERASE"/>
    <property type="match status" value="1"/>
</dbReference>
<dbReference type="InterPro" id="IPR036074">
    <property type="entry name" value="CbiD_sf"/>
</dbReference>
<dbReference type="GO" id="GO:0043780">
    <property type="term" value="F:cobalt-precorrin-5B C1-methyltransferase activity"/>
    <property type="evidence" value="ECO:0007669"/>
    <property type="project" value="RHEA"/>
</dbReference>
<comment type="function">
    <text evidence="5">Catalyzes the methylation of C-1 in cobalt-precorrin-5B to form cobalt-precorrin-6A.</text>
</comment>
<dbReference type="NCBIfam" id="TIGR00312">
    <property type="entry name" value="cbiD"/>
    <property type="match status" value="1"/>
</dbReference>
<protein>
    <recommendedName>
        <fullName evidence="5">Cobalt-precorrin-5B C(1)-methyltransferase</fullName>
        <ecNumber evidence="5">2.1.1.195</ecNumber>
    </recommendedName>
    <alternativeName>
        <fullName evidence="5">Cobalt-precorrin-6A synthase</fullName>
    </alternativeName>
</protein>
<dbReference type="RefSeq" id="WP_051684527.1">
    <property type="nucleotide sequence ID" value="NZ_FOZC01000002.1"/>
</dbReference>
<dbReference type="AlphaFoldDB" id="A0A1I6IIE1"/>
<keyword evidence="2 5" id="KW-0489">Methyltransferase</keyword>
<comment type="catalytic activity">
    <reaction evidence="5">
        <text>Co-precorrin-5B + S-adenosyl-L-methionine = Co-precorrin-6A + S-adenosyl-L-homocysteine</text>
        <dbReference type="Rhea" id="RHEA:26285"/>
        <dbReference type="ChEBI" id="CHEBI:57856"/>
        <dbReference type="ChEBI" id="CHEBI:59789"/>
        <dbReference type="ChEBI" id="CHEBI:60063"/>
        <dbReference type="ChEBI" id="CHEBI:60064"/>
        <dbReference type="EC" id="2.1.1.195"/>
    </reaction>
</comment>
<dbReference type="UniPathway" id="UPA00148">
    <property type="reaction ID" value="UER00227"/>
</dbReference>
<evidence type="ECO:0000256" key="3">
    <source>
        <dbReference type="ARBA" id="ARBA00022679"/>
    </source>
</evidence>
<keyword evidence="3 5" id="KW-0808">Transferase</keyword>
<dbReference type="HAMAP" id="MF_00787">
    <property type="entry name" value="CbiD"/>
    <property type="match status" value="1"/>
</dbReference>
<dbReference type="Pfam" id="PF01888">
    <property type="entry name" value="CbiD"/>
    <property type="match status" value="2"/>
</dbReference>
<dbReference type="SUPFAM" id="SSF111342">
    <property type="entry name" value="CbiD-like"/>
    <property type="match status" value="3"/>
</dbReference>
<evidence type="ECO:0000313" key="7">
    <source>
        <dbReference type="Proteomes" id="UP000214760"/>
    </source>
</evidence>
<sequence length="492" mass="52942">MKRNGDKSMEERMKELRHANPKDLREGVTTGTCAAAAAAASAAALMAIMAGKLPYPVQKTDMFPIDSAFPAVSDRFGKDALTGAGVVSITTPGGKTVDLEIVRQEFTEAGGVRSTVIKDAGDDPDVTDQAEICAEVLWIERTRLGTPEEKLRKQEEEFIPVYMDPKYPGLALTGGEGVGICTRKGLPDPVGFPAINPVPRSMILKEVYAVAEHYAEDRNAMEQYSAMSASLNLSSGDMIHPASGNDGSPEPGGSSVEKTLLIRISIPKGRELAEKTFNPKLGIVGGLSVLGTTGIVHPMSEDALIRTVELEISVRSAEGRSVLAIAPGNYGRQYLHDKTGLDMEHFVKCSNYVGQAFRMLDRVGVKNALFAGHPGKLIKVAGGILNTHSKYGDHRMEIMADCAMAVGASAEMCRRILALNTTNEASEYLDTVGLRDPVYAEAAFRVKSKLEAISHARVEVMFLDGERGLLAQTDGAEELVRILSEEEKTIYG</sequence>
<evidence type="ECO:0000256" key="4">
    <source>
        <dbReference type="ARBA" id="ARBA00022691"/>
    </source>
</evidence>
<comment type="pathway">
    <text evidence="5">Cofactor biosynthesis; adenosylcobalamin biosynthesis; cob(II)yrinate a,c-diamide from sirohydrochlorin (anaerobic route): step 6/10.</text>
</comment>